<organism evidence="1 2">
    <name type="scientific">Crateriforma conspicua</name>
    <dbReference type="NCBI Taxonomy" id="2527996"/>
    <lineage>
        <taxon>Bacteria</taxon>
        <taxon>Pseudomonadati</taxon>
        <taxon>Planctomycetota</taxon>
        <taxon>Planctomycetia</taxon>
        <taxon>Planctomycetales</taxon>
        <taxon>Planctomycetaceae</taxon>
        <taxon>Crateriforma</taxon>
    </lineage>
</organism>
<gene>
    <name evidence="1" type="ORF">V7x_43250</name>
</gene>
<comment type="caution">
    <text evidence="1">The sequence shown here is derived from an EMBL/GenBank/DDBJ whole genome shotgun (WGS) entry which is preliminary data.</text>
</comment>
<dbReference type="EMBL" id="SJPZ01000002">
    <property type="protein sequence ID" value="TWU62590.1"/>
    <property type="molecule type" value="Genomic_DNA"/>
</dbReference>
<evidence type="ECO:0000313" key="2">
    <source>
        <dbReference type="Proteomes" id="UP000316476"/>
    </source>
</evidence>
<protein>
    <submittedName>
        <fullName evidence="1">Uncharacterized protein</fullName>
    </submittedName>
</protein>
<accession>A0A5C6FKE7</accession>
<dbReference type="AlphaFoldDB" id="A0A5C6FKE7"/>
<dbReference type="Proteomes" id="UP000316476">
    <property type="component" value="Unassembled WGS sequence"/>
</dbReference>
<sequence>MRDKVVDNNRLYRSLAVGGVVKKAVFEAVHEHDDHRRRIFRVNQLRRSFHKVGPCPLAAASPMQPV</sequence>
<proteinExistence type="predicted"/>
<name>A0A5C6FKE7_9PLAN</name>
<evidence type="ECO:0000313" key="1">
    <source>
        <dbReference type="EMBL" id="TWU62590.1"/>
    </source>
</evidence>
<reference evidence="1 2" key="1">
    <citation type="submission" date="2019-02" db="EMBL/GenBank/DDBJ databases">
        <title>Deep-cultivation of Planctomycetes and their phenomic and genomic characterization uncovers novel biology.</title>
        <authorList>
            <person name="Wiegand S."/>
            <person name="Jogler M."/>
            <person name="Boedeker C."/>
            <person name="Pinto D."/>
            <person name="Vollmers J."/>
            <person name="Rivas-Marin E."/>
            <person name="Kohn T."/>
            <person name="Peeters S.H."/>
            <person name="Heuer A."/>
            <person name="Rast P."/>
            <person name="Oberbeckmann S."/>
            <person name="Bunk B."/>
            <person name="Jeske O."/>
            <person name="Meyerdierks A."/>
            <person name="Storesund J.E."/>
            <person name="Kallscheuer N."/>
            <person name="Luecker S."/>
            <person name="Lage O.M."/>
            <person name="Pohl T."/>
            <person name="Merkel B.J."/>
            <person name="Hornburger P."/>
            <person name="Mueller R.-W."/>
            <person name="Bruemmer F."/>
            <person name="Labrenz M."/>
            <person name="Spormann A.M."/>
            <person name="Op Den Camp H."/>
            <person name="Overmann J."/>
            <person name="Amann R."/>
            <person name="Jetten M.S.M."/>
            <person name="Mascher T."/>
            <person name="Medema M.H."/>
            <person name="Devos D.P."/>
            <person name="Kaster A.-K."/>
            <person name="Ovreas L."/>
            <person name="Rohde M."/>
            <person name="Galperin M.Y."/>
            <person name="Jogler C."/>
        </authorList>
    </citation>
    <scope>NUCLEOTIDE SEQUENCE [LARGE SCALE GENOMIC DNA]</scope>
    <source>
        <strain evidence="1 2">V7</strain>
    </source>
</reference>